<dbReference type="Gene3D" id="3.40.50.720">
    <property type="entry name" value="NAD(P)-binding Rossmann-like Domain"/>
    <property type="match status" value="1"/>
</dbReference>
<keyword evidence="6" id="KW-1185">Reference proteome</keyword>
<name>A0ABP0GS15_CLALP</name>
<keyword evidence="4" id="KW-0472">Membrane</keyword>
<organism evidence="5 6">
    <name type="scientific">Clavelina lepadiformis</name>
    <name type="common">Light-bulb sea squirt</name>
    <name type="synonym">Ascidia lepadiformis</name>
    <dbReference type="NCBI Taxonomy" id="159417"/>
    <lineage>
        <taxon>Eukaryota</taxon>
        <taxon>Metazoa</taxon>
        <taxon>Chordata</taxon>
        <taxon>Tunicata</taxon>
        <taxon>Ascidiacea</taxon>
        <taxon>Aplousobranchia</taxon>
        <taxon>Clavelinidae</taxon>
        <taxon>Clavelina</taxon>
    </lineage>
</organism>
<evidence type="ECO:0000313" key="6">
    <source>
        <dbReference type="Proteomes" id="UP001642483"/>
    </source>
</evidence>
<evidence type="ECO:0000256" key="1">
    <source>
        <dbReference type="ARBA" id="ARBA00023002"/>
    </source>
</evidence>
<keyword evidence="1" id="KW-0560">Oxidoreductase</keyword>
<dbReference type="Pfam" id="PF00106">
    <property type="entry name" value="adh_short"/>
    <property type="match status" value="1"/>
</dbReference>
<dbReference type="CDD" id="cd05327">
    <property type="entry name" value="retinol-DH_like_SDR_c_like"/>
    <property type="match status" value="1"/>
</dbReference>
<dbReference type="SUPFAM" id="SSF51735">
    <property type="entry name" value="NAD(P)-binding Rossmann-fold domains"/>
    <property type="match status" value="1"/>
</dbReference>
<dbReference type="PANTHER" id="PTHR43157">
    <property type="entry name" value="PHOSPHATIDYLINOSITOL-GLYCAN BIOSYNTHESIS CLASS F PROTEIN-RELATED"/>
    <property type="match status" value="1"/>
</dbReference>
<dbReference type="InterPro" id="IPR036291">
    <property type="entry name" value="NAD(P)-bd_dom_sf"/>
</dbReference>
<evidence type="ECO:0000256" key="4">
    <source>
        <dbReference type="SAM" id="Phobius"/>
    </source>
</evidence>
<protein>
    <recommendedName>
        <fullName evidence="7">Retinol dehydrogenase 13</fullName>
    </recommendedName>
</protein>
<keyword evidence="4" id="KW-0812">Transmembrane</keyword>
<evidence type="ECO:0008006" key="7">
    <source>
        <dbReference type="Google" id="ProtNLM"/>
    </source>
</evidence>
<accession>A0ABP0GS15</accession>
<dbReference type="PRINTS" id="PR00081">
    <property type="entry name" value="GDHRDH"/>
</dbReference>
<gene>
    <name evidence="5" type="ORF">CVLEPA_LOCUS27722</name>
</gene>
<evidence type="ECO:0000313" key="5">
    <source>
        <dbReference type="EMBL" id="CAK8694345.1"/>
    </source>
</evidence>
<sequence length="369" mass="41091">MSFINGPVFNRVIVPLSLVSSVCGGILLLREKKGGKKCPNTNRVDGKVVVITGANSGIGKETAKEVAKRGATVILGCRHMGKCEDAAVEIRRLSENKHVVCRFLNLADLNSVKEFAETIQKELPHIDVLVNNAGVMKPRPPKTTFKTDDGFERQFGVNHLGHFLLTNLLLEKLTNGEEPGRVINITSDAYKQGSIDLENIDKSDVEGEERLNQLYYQSKLANVLFTDSLNRRSKSEYNEKLVSNCIHPGIVDTNISQYSTVPFYVAPMYSLFKPFKLLTAMKTPLQGAQTSIHLATDPSLTHRSGWYYSDCESIAPTCDLCDGDLADQLWKKCEEWTDLAERRNKIKPKNQNNIATSDVKKISQKQTSS</sequence>
<dbReference type="InterPro" id="IPR002347">
    <property type="entry name" value="SDR_fam"/>
</dbReference>
<evidence type="ECO:0000256" key="3">
    <source>
        <dbReference type="SAM" id="MobiDB-lite"/>
    </source>
</evidence>
<feature type="region of interest" description="Disordered" evidence="3">
    <location>
        <begin position="344"/>
        <end position="369"/>
    </location>
</feature>
<evidence type="ECO:0000256" key="2">
    <source>
        <dbReference type="RuleBase" id="RU000363"/>
    </source>
</evidence>
<comment type="similarity">
    <text evidence="2">Belongs to the short-chain dehydrogenases/reductases (SDR) family.</text>
</comment>
<dbReference type="EMBL" id="CAWYQH010000141">
    <property type="protein sequence ID" value="CAK8694345.1"/>
    <property type="molecule type" value="Genomic_DNA"/>
</dbReference>
<dbReference type="PANTHER" id="PTHR43157:SF31">
    <property type="entry name" value="PHOSPHATIDYLINOSITOL-GLYCAN BIOSYNTHESIS CLASS F PROTEIN"/>
    <property type="match status" value="1"/>
</dbReference>
<keyword evidence="4" id="KW-1133">Transmembrane helix</keyword>
<dbReference type="PRINTS" id="PR00080">
    <property type="entry name" value="SDRFAMILY"/>
</dbReference>
<proteinExistence type="inferred from homology"/>
<comment type="caution">
    <text evidence="5">The sequence shown here is derived from an EMBL/GenBank/DDBJ whole genome shotgun (WGS) entry which is preliminary data.</text>
</comment>
<feature type="transmembrane region" description="Helical" evidence="4">
    <location>
        <begin position="12"/>
        <end position="29"/>
    </location>
</feature>
<dbReference type="Proteomes" id="UP001642483">
    <property type="component" value="Unassembled WGS sequence"/>
</dbReference>
<reference evidence="5 6" key="1">
    <citation type="submission" date="2024-02" db="EMBL/GenBank/DDBJ databases">
        <authorList>
            <person name="Daric V."/>
            <person name="Darras S."/>
        </authorList>
    </citation>
    <scope>NUCLEOTIDE SEQUENCE [LARGE SCALE GENOMIC DNA]</scope>
</reference>